<dbReference type="EMBL" id="JACVVK020000071">
    <property type="protein sequence ID" value="KAK7495861.1"/>
    <property type="molecule type" value="Genomic_DNA"/>
</dbReference>
<reference evidence="1 2" key="1">
    <citation type="journal article" date="2023" name="Sci. Data">
        <title>Genome assembly of the Korean intertidal mud-creeper Batillaria attramentaria.</title>
        <authorList>
            <person name="Patra A.K."/>
            <person name="Ho P.T."/>
            <person name="Jun S."/>
            <person name="Lee S.J."/>
            <person name="Kim Y."/>
            <person name="Won Y.J."/>
        </authorList>
    </citation>
    <scope>NUCLEOTIDE SEQUENCE [LARGE SCALE GENOMIC DNA]</scope>
    <source>
        <strain evidence="1">Wonlab-2016</strain>
    </source>
</reference>
<gene>
    <name evidence="1" type="ORF">BaRGS_00012851</name>
</gene>
<sequence>MQPSSPQLLNMNNTYQHHVNSPTCFYNRNCVFWGYGCRENMGACTECQVQICVRDNIKANTQGPNPSTGVDKLWSLKRGNRHIWRKSL</sequence>
<protein>
    <submittedName>
        <fullName evidence="1">Uncharacterized protein</fullName>
    </submittedName>
</protein>
<name>A0ABD0L9A8_9CAEN</name>
<accession>A0ABD0L9A8</accession>
<dbReference type="AlphaFoldDB" id="A0ABD0L9A8"/>
<evidence type="ECO:0000313" key="1">
    <source>
        <dbReference type="EMBL" id="KAK7495861.1"/>
    </source>
</evidence>
<proteinExistence type="predicted"/>
<dbReference type="Proteomes" id="UP001519460">
    <property type="component" value="Unassembled WGS sequence"/>
</dbReference>
<comment type="caution">
    <text evidence="1">The sequence shown here is derived from an EMBL/GenBank/DDBJ whole genome shotgun (WGS) entry which is preliminary data.</text>
</comment>
<organism evidence="1 2">
    <name type="scientific">Batillaria attramentaria</name>
    <dbReference type="NCBI Taxonomy" id="370345"/>
    <lineage>
        <taxon>Eukaryota</taxon>
        <taxon>Metazoa</taxon>
        <taxon>Spiralia</taxon>
        <taxon>Lophotrochozoa</taxon>
        <taxon>Mollusca</taxon>
        <taxon>Gastropoda</taxon>
        <taxon>Caenogastropoda</taxon>
        <taxon>Sorbeoconcha</taxon>
        <taxon>Cerithioidea</taxon>
        <taxon>Batillariidae</taxon>
        <taxon>Batillaria</taxon>
    </lineage>
</organism>
<evidence type="ECO:0000313" key="2">
    <source>
        <dbReference type="Proteomes" id="UP001519460"/>
    </source>
</evidence>
<keyword evidence="2" id="KW-1185">Reference proteome</keyword>